<feature type="compositionally biased region" description="Basic and acidic residues" evidence="1">
    <location>
        <begin position="48"/>
        <end position="90"/>
    </location>
</feature>
<organism evidence="2">
    <name type="scientific">Arundo donax</name>
    <name type="common">Giant reed</name>
    <name type="synonym">Donax arundinaceus</name>
    <dbReference type="NCBI Taxonomy" id="35708"/>
    <lineage>
        <taxon>Eukaryota</taxon>
        <taxon>Viridiplantae</taxon>
        <taxon>Streptophyta</taxon>
        <taxon>Embryophyta</taxon>
        <taxon>Tracheophyta</taxon>
        <taxon>Spermatophyta</taxon>
        <taxon>Magnoliopsida</taxon>
        <taxon>Liliopsida</taxon>
        <taxon>Poales</taxon>
        <taxon>Poaceae</taxon>
        <taxon>PACMAD clade</taxon>
        <taxon>Arundinoideae</taxon>
        <taxon>Arundineae</taxon>
        <taxon>Arundo</taxon>
    </lineage>
</organism>
<accession>A0A0A9CIY9</accession>
<dbReference type="AlphaFoldDB" id="A0A0A9CIY9"/>
<evidence type="ECO:0000313" key="2">
    <source>
        <dbReference type="EMBL" id="JAD76259.1"/>
    </source>
</evidence>
<feature type="compositionally biased region" description="Gly residues" evidence="1">
    <location>
        <begin position="201"/>
        <end position="210"/>
    </location>
</feature>
<sequence length="302" mass="32206">MVHRTWSELELCGFLCHRLLPFPEQLLPEVPNPQVAHRNGGADNNDPGDPHPPRDDVDSLPGDVERAHLEEEERAGDAPNERVQHVEGRRHGGVHACGGRGLVPPDPGERPDVLEQAGDLGEHEEDEKREGAVADEVAAGEEDEERGEVVRDEEVVPGQEGEVVEQVHGEVGDAVVEDVRLERRVGRGEGPGLRGQREDGAGGGERGGGAVEERDEAAGAVQSLPRRPPLEQSVAEAVDSGVHGEKRRVQPPLLGDQGGQQLHGPGPGSREIQKEPAAGEGRGARRISVGSRRIGAAWQGGD</sequence>
<feature type="compositionally biased region" description="Low complexity" evidence="1">
    <location>
        <begin position="250"/>
        <end position="264"/>
    </location>
</feature>
<feature type="compositionally biased region" description="Basic and acidic residues" evidence="1">
    <location>
        <begin position="165"/>
        <end position="187"/>
    </location>
</feature>
<name>A0A0A9CIY9_ARUDO</name>
<feature type="region of interest" description="Disordered" evidence="1">
    <location>
        <begin position="30"/>
        <end position="302"/>
    </location>
</feature>
<evidence type="ECO:0000256" key="1">
    <source>
        <dbReference type="SAM" id="MobiDB-lite"/>
    </source>
</evidence>
<dbReference type="EMBL" id="GBRH01221636">
    <property type="protein sequence ID" value="JAD76259.1"/>
    <property type="molecule type" value="Transcribed_RNA"/>
</dbReference>
<protein>
    <submittedName>
        <fullName evidence="2">Uncharacterized protein</fullName>
    </submittedName>
</protein>
<reference evidence="2" key="1">
    <citation type="submission" date="2014-09" db="EMBL/GenBank/DDBJ databases">
        <authorList>
            <person name="Magalhaes I.L.F."/>
            <person name="Oliveira U."/>
            <person name="Santos F.R."/>
            <person name="Vidigal T.H.D.A."/>
            <person name="Brescovit A.D."/>
            <person name="Santos A.J."/>
        </authorList>
    </citation>
    <scope>NUCLEOTIDE SEQUENCE</scope>
    <source>
        <tissue evidence="2">Shoot tissue taken approximately 20 cm above the soil surface</tissue>
    </source>
</reference>
<proteinExistence type="predicted"/>
<reference evidence="2" key="2">
    <citation type="journal article" date="2015" name="Data Brief">
        <title>Shoot transcriptome of the giant reed, Arundo donax.</title>
        <authorList>
            <person name="Barrero R.A."/>
            <person name="Guerrero F.D."/>
            <person name="Moolhuijzen P."/>
            <person name="Goolsby J.A."/>
            <person name="Tidwell J."/>
            <person name="Bellgard S.E."/>
            <person name="Bellgard M.I."/>
        </authorList>
    </citation>
    <scope>NUCLEOTIDE SEQUENCE</scope>
    <source>
        <tissue evidence="2">Shoot tissue taken approximately 20 cm above the soil surface</tissue>
    </source>
</reference>